<dbReference type="CDD" id="cd00093">
    <property type="entry name" value="HTH_XRE"/>
    <property type="match status" value="1"/>
</dbReference>
<sequence>MVFDTGKLVSLKSNPIDVHVGQRLRSLRLDKGLTQEELGASVAVSYQQIQKYETGMNRISASRLYLLARHLGVGPAYFFEDLDEASVAEPAASSARNAQGARAADRA</sequence>
<feature type="domain" description="HTH cro/C1-type" evidence="1">
    <location>
        <begin position="24"/>
        <end position="78"/>
    </location>
</feature>
<dbReference type="InterPro" id="IPR001387">
    <property type="entry name" value="Cro/C1-type_HTH"/>
</dbReference>
<accession>A0A7V7PSB2</accession>
<dbReference type="GO" id="GO:0003677">
    <property type="term" value="F:DNA binding"/>
    <property type="evidence" value="ECO:0007669"/>
    <property type="project" value="InterPro"/>
</dbReference>
<dbReference type="Pfam" id="PF01381">
    <property type="entry name" value="HTH_3"/>
    <property type="match status" value="1"/>
</dbReference>
<evidence type="ECO:0000259" key="1">
    <source>
        <dbReference type="PROSITE" id="PS50943"/>
    </source>
</evidence>
<dbReference type="EMBL" id="VZDO01000002">
    <property type="protein sequence ID" value="KAB0681965.1"/>
    <property type="molecule type" value="Genomic_DNA"/>
</dbReference>
<dbReference type="InterPro" id="IPR010982">
    <property type="entry name" value="Lambda_DNA-bd_dom_sf"/>
</dbReference>
<protein>
    <submittedName>
        <fullName evidence="2">Helix-turn-helix transcriptional regulator</fullName>
    </submittedName>
</protein>
<dbReference type="SUPFAM" id="SSF47413">
    <property type="entry name" value="lambda repressor-like DNA-binding domains"/>
    <property type="match status" value="1"/>
</dbReference>
<proteinExistence type="predicted"/>
<dbReference type="Gene3D" id="1.10.260.40">
    <property type="entry name" value="lambda repressor-like DNA-binding domains"/>
    <property type="match status" value="1"/>
</dbReference>
<dbReference type="SMART" id="SM00530">
    <property type="entry name" value="HTH_XRE"/>
    <property type="match status" value="1"/>
</dbReference>
<gene>
    <name evidence="2" type="ORF">F6X38_03925</name>
</gene>
<reference evidence="2 3" key="1">
    <citation type="submission" date="2019-09" db="EMBL/GenBank/DDBJ databases">
        <title>YIM 132180 draft genome.</title>
        <authorList>
            <person name="Zhang K."/>
        </authorList>
    </citation>
    <scope>NUCLEOTIDE SEQUENCE [LARGE SCALE GENOMIC DNA]</scope>
    <source>
        <strain evidence="2 3">YIM 132180</strain>
    </source>
</reference>
<dbReference type="AlphaFoldDB" id="A0A7V7PSB2"/>
<name>A0A7V7PSB2_9HYPH</name>
<evidence type="ECO:0000313" key="2">
    <source>
        <dbReference type="EMBL" id="KAB0681965.1"/>
    </source>
</evidence>
<dbReference type="PROSITE" id="PS50943">
    <property type="entry name" value="HTH_CROC1"/>
    <property type="match status" value="1"/>
</dbReference>
<comment type="caution">
    <text evidence="2">The sequence shown here is derived from an EMBL/GenBank/DDBJ whole genome shotgun (WGS) entry which is preliminary data.</text>
</comment>
<organism evidence="2 3">
    <name type="scientific">Plantimonas leprariae</name>
    <dbReference type="NCBI Taxonomy" id="2615207"/>
    <lineage>
        <taxon>Bacteria</taxon>
        <taxon>Pseudomonadati</taxon>
        <taxon>Pseudomonadota</taxon>
        <taxon>Alphaproteobacteria</taxon>
        <taxon>Hyphomicrobiales</taxon>
        <taxon>Aurantimonadaceae</taxon>
        <taxon>Plantimonas</taxon>
    </lineage>
</organism>
<evidence type="ECO:0000313" key="3">
    <source>
        <dbReference type="Proteomes" id="UP000432089"/>
    </source>
</evidence>
<keyword evidence="3" id="KW-1185">Reference proteome</keyword>
<dbReference type="Proteomes" id="UP000432089">
    <property type="component" value="Unassembled WGS sequence"/>
</dbReference>